<dbReference type="AlphaFoldDB" id="A0A7C9JEN7"/>
<sequence>MITNLGAYDDPLWNPDTLGADILQALPLGREQAEEWSCQWRQRPELEILNLRRCKNLLAPAGIIRMHLADAGIREEIDHWLALRPQLP</sequence>
<dbReference type="Proteomes" id="UP000479526">
    <property type="component" value="Unassembled WGS sequence"/>
</dbReference>
<protein>
    <submittedName>
        <fullName evidence="1">Uncharacterized protein</fullName>
    </submittedName>
</protein>
<accession>A0A7C9JEN7</accession>
<dbReference type="EMBL" id="WXEW01000008">
    <property type="protein sequence ID" value="NAS25364.1"/>
    <property type="molecule type" value="Genomic_DNA"/>
</dbReference>
<comment type="caution">
    <text evidence="1">The sequence shown here is derived from an EMBL/GenBank/DDBJ whole genome shotgun (WGS) entry which is preliminary data.</text>
</comment>
<dbReference type="RefSeq" id="WP_161482456.1">
    <property type="nucleotide sequence ID" value="NZ_WXEW01000008.1"/>
</dbReference>
<evidence type="ECO:0000313" key="2">
    <source>
        <dbReference type="Proteomes" id="UP000479526"/>
    </source>
</evidence>
<evidence type="ECO:0000313" key="1">
    <source>
        <dbReference type="EMBL" id="NAS25364.1"/>
    </source>
</evidence>
<keyword evidence="2" id="KW-1185">Reference proteome</keyword>
<organism evidence="1 2">
    <name type="scientific">Herbidospora solisilvae</name>
    <dbReference type="NCBI Taxonomy" id="2696284"/>
    <lineage>
        <taxon>Bacteria</taxon>
        <taxon>Bacillati</taxon>
        <taxon>Actinomycetota</taxon>
        <taxon>Actinomycetes</taxon>
        <taxon>Streptosporangiales</taxon>
        <taxon>Streptosporangiaceae</taxon>
        <taxon>Herbidospora</taxon>
    </lineage>
</organism>
<proteinExistence type="predicted"/>
<name>A0A7C9JEN7_9ACTN</name>
<reference evidence="1 2" key="1">
    <citation type="submission" date="2020-01" db="EMBL/GenBank/DDBJ databases">
        <title>Herbidospora sp. NEAU-GS84 nov., a novel actinomycete isolated from soil.</title>
        <authorList>
            <person name="Han L."/>
        </authorList>
    </citation>
    <scope>NUCLEOTIDE SEQUENCE [LARGE SCALE GENOMIC DNA]</scope>
    <source>
        <strain evidence="1 2">NEAU-GS84</strain>
    </source>
</reference>
<gene>
    <name evidence="1" type="ORF">GT755_27225</name>
</gene>